<reference evidence="1 2" key="1">
    <citation type="submission" date="2014-06" db="EMBL/GenBank/DDBJ databases">
        <authorList>
            <person name="Swart Estienne"/>
        </authorList>
    </citation>
    <scope>NUCLEOTIDE SEQUENCE [LARGE SCALE GENOMIC DNA]</scope>
    <source>
        <strain evidence="1 2">130c</strain>
    </source>
</reference>
<sequence length="446" mass="51283">MQKDMVLDTFNKSLLSNANALKLESTNLANNQVNQISFQIIKVEAQDFYDQSQAGSKNVTFYQTPNTNAQINLLLNRIIRQDQYNLIIAGQAYIASNSYGILYMSSLKTGCYSFHDLTSITTLNQNVKMLSNFIKRIENIEIDATCDKSSAYVAYNFSIKSQDIRFLQKVVSYNHSCNNVEGSPKIQFNMGDSAIHNDTLCFIGLPCAVNFGNFSIPQCSDANSFNIEIRDSAQDLDQLTGNFQHSFQNLTFTYSLKDNIKDDSRKIFIGDHYLTVIGSLQFPNKFKYTTSQVIVKLTVAYCYNHLQFTDLPILVDMKYKLGEGPITQSFRPHSFQPHGCRYQYVLQSKDDQRLEQKLGCKPRNGFQCLNYIQFIQGSPSFNIYDQLNFYRLNNDRGTSTNFELAKNKWNGQQYKNSSQIWISRGIYQIKSNVIRIFTLNRIFWNL</sequence>
<organism evidence="1 2">
    <name type="scientific">Stylonychia lemnae</name>
    <name type="common">Ciliate</name>
    <dbReference type="NCBI Taxonomy" id="5949"/>
    <lineage>
        <taxon>Eukaryota</taxon>
        <taxon>Sar</taxon>
        <taxon>Alveolata</taxon>
        <taxon>Ciliophora</taxon>
        <taxon>Intramacronucleata</taxon>
        <taxon>Spirotrichea</taxon>
        <taxon>Stichotrichia</taxon>
        <taxon>Sporadotrichida</taxon>
        <taxon>Oxytrichidae</taxon>
        <taxon>Stylonychinae</taxon>
        <taxon>Stylonychia</taxon>
    </lineage>
</organism>
<name>A0A078ATP7_STYLE</name>
<dbReference type="Proteomes" id="UP000039865">
    <property type="component" value="Unassembled WGS sequence"/>
</dbReference>
<protein>
    <submittedName>
        <fullName evidence="1">Uncharacterized protein</fullName>
    </submittedName>
</protein>
<gene>
    <name evidence="1" type="primary">Contig19827.g21027</name>
    <name evidence="1" type="ORF">STYLEM_13662</name>
</gene>
<dbReference type="InParanoid" id="A0A078ATP7"/>
<keyword evidence="2" id="KW-1185">Reference proteome</keyword>
<accession>A0A078ATP7</accession>
<dbReference type="AlphaFoldDB" id="A0A078ATP7"/>
<proteinExistence type="predicted"/>
<evidence type="ECO:0000313" key="2">
    <source>
        <dbReference type="Proteomes" id="UP000039865"/>
    </source>
</evidence>
<dbReference type="EMBL" id="CCKQ01012964">
    <property type="protein sequence ID" value="CDW84597.1"/>
    <property type="molecule type" value="Genomic_DNA"/>
</dbReference>
<evidence type="ECO:0000313" key="1">
    <source>
        <dbReference type="EMBL" id="CDW84597.1"/>
    </source>
</evidence>